<dbReference type="RefSeq" id="XP_022286932.1">
    <property type="nucleotide sequence ID" value="XM_022431224.1"/>
</dbReference>
<reference evidence="2" key="1">
    <citation type="submission" date="2024-06" db="UniProtKB">
        <authorList>
            <consortium name="RefSeq"/>
        </authorList>
    </citation>
    <scope>NUCLEOTIDE SEQUENCE [LARGE SCALE GENOMIC DNA]</scope>
</reference>
<sequence length="100" mass="11170">MNIILTSAVFTLVIFLAEGIPNKSSNTVQSVRNRYLKSGLSPLLRKIRSTHVTEPELFHSPEIKSTDEAGEVGAKLMDEFIYFLTLKDAGLLDICLAFRK</sequence>
<keyword evidence="1" id="KW-0732">Signal</keyword>
<evidence type="ECO:0000256" key="1">
    <source>
        <dbReference type="SAM" id="SignalP"/>
    </source>
</evidence>
<dbReference type="OrthoDB" id="6146256at2759"/>
<protein>
    <submittedName>
        <fullName evidence="3">Uncharacterized protein LOC111099751</fullName>
    </submittedName>
</protein>
<gene>
    <name evidence="3" type="primary">LOC111099751</name>
</gene>
<organism evidence="2 3">
    <name type="scientific">Crassostrea virginica</name>
    <name type="common">Eastern oyster</name>
    <dbReference type="NCBI Taxonomy" id="6565"/>
    <lineage>
        <taxon>Eukaryota</taxon>
        <taxon>Metazoa</taxon>
        <taxon>Spiralia</taxon>
        <taxon>Lophotrochozoa</taxon>
        <taxon>Mollusca</taxon>
        <taxon>Bivalvia</taxon>
        <taxon>Autobranchia</taxon>
        <taxon>Pteriomorphia</taxon>
        <taxon>Ostreida</taxon>
        <taxon>Ostreoidea</taxon>
        <taxon>Ostreidae</taxon>
        <taxon>Crassostrea</taxon>
    </lineage>
</organism>
<accession>A0A8B8A641</accession>
<evidence type="ECO:0000313" key="3">
    <source>
        <dbReference type="RefSeq" id="XP_022286932.1"/>
    </source>
</evidence>
<dbReference type="Proteomes" id="UP000694844">
    <property type="component" value="Chromosome 1"/>
</dbReference>
<dbReference type="KEGG" id="cvn:111099751"/>
<dbReference type="GeneID" id="111099751"/>
<feature type="chain" id="PRO_5034087514" evidence="1">
    <location>
        <begin position="20"/>
        <end position="100"/>
    </location>
</feature>
<keyword evidence="2" id="KW-1185">Reference proteome</keyword>
<dbReference type="AlphaFoldDB" id="A0A8B8A641"/>
<feature type="signal peptide" evidence="1">
    <location>
        <begin position="1"/>
        <end position="19"/>
    </location>
</feature>
<evidence type="ECO:0000313" key="2">
    <source>
        <dbReference type="Proteomes" id="UP000694844"/>
    </source>
</evidence>
<name>A0A8B8A641_CRAVI</name>
<proteinExistence type="predicted"/>
<reference evidence="3" key="2">
    <citation type="submission" date="2025-08" db="UniProtKB">
        <authorList>
            <consortium name="RefSeq"/>
        </authorList>
    </citation>
    <scope>IDENTIFICATION</scope>
    <source>
        <tissue evidence="3">Whole sample</tissue>
    </source>
</reference>